<dbReference type="AlphaFoldDB" id="A0A8X6H7L0"/>
<evidence type="ECO:0008006" key="4">
    <source>
        <dbReference type="Google" id="ProtNLM"/>
    </source>
</evidence>
<dbReference type="Proteomes" id="UP000887116">
    <property type="component" value="Unassembled WGS sequence"/>
</dbReference>
<keyword evidence="3" id="KW-1185">Reference proteome</keyword>
<protein>
    <recommendedName>
        <fullName evidence="4">Transmembrane protein</fullName>
    </recommendedName>
</protein>
<accession>A0A8X6H7L0</accession>
<comment type="caution">
    <text evidence="2">The sequence shown here is derived from an EMBL/GenBank/DDBJ whole genome shotgun (WGS) entry which is preliminary data.</text>
</comment>
<sequence>MLQKDSPFWPSIFSNLGWIGVLTRSLLCILCLSQRVFTFAKVRDKWGVIFYYVWIGKRRYWMAVVKGSGLKVLESECSRVEKQSENGMYREVLRFGSGLLQVGFLLREMLCKFGERHI</sequence>
<keyword evidence="1" id="KW-0812">Transmembrane</keyword>
<proteinExistence type="predicted"/>
<evidence type="ECO:0000256" key="1">
    <source>
        <dbReference type="SAM" id="Phobius"/>
    </source>
</evidence>
<dbReference type="OrthoDB" id="10535642at2759"/>
<evidence type="ECO:0000313" key="3">
    <source>
        <dbReference type="Proteomes" id="UP000887116"/>
    </source>
</evidence>
<organism evidence="2 3">
    <name type="scientific">Trichonephila clavata</name>
    <name type="common">Joro spider</name>
    <name type="synonym">Nephila clavata</name>
    <dbReference type="NCBI Taxonomy" id="2740835"/>
    <lineage>
        <taxon>Eukaryota</taxon>
        <taxon>Metazoa</taxon>
        <taxon>Ecdysozoa</taxon>
        <taxon>Arthropoda</taxon>
        <taxon>Chelicerata</taxon>
        <taxon>Arachnida</taxon>
        <taxon>Araneae</taxon>
        <taxon>Araneomorphae</taxon>
        <taxon>Entelegynae</taxon>
        <taxon>Araneoidea</taxon>
        <taxon>Nephilidae</taxon>
        <taxon>Trichonephila</taxon>
    </lineage>
</organism>
<gene>
    <name evidence="2" type="ORF">TNCT_394561</name>
</gene>
<name>A0A8X6H7L0_TRICU</name>
<keyword evidence="1" id="KW-1133">Transmembrane helix</keyword>
<reference evidence="2" key="1">
    <citation type="submission" date="2020-07" db="EMBL/GenBank/DDBJ databases">
        <title>Multicomponent nature underlies the extraordinary mechanical properties of spider dragline silk.</title>
        <authorList>
            <person name="Kono N."/>
            <person name="Nakamura H."/>
            <person name="Mori M."/>
            <person name="Yoshida Y."/>
            <person name="Ohtoshi R."/>
            <person name="Malay A.D."/>
            <person name="Moran D.A.P."/>
            <person name="Tomita M."/>
            <person name="Numata K."/>
            <person name="Arakawa K."/>
        </authorList>
    </citation>
    <scope>NUCLEOTIDE SEQUENCE</scope>
</reference>
<dbReference type="EMBL" id="BMAO01034601">
    <property type="protein sequence ID" value="GFQ97723.1"/>
    <property type="molecule type" value="Genomic_DNA"/>
</dbReference>
<feature type="transmembrane region" description="Helical" evidence="1">
    <location>
        <begin position="12"/>
        <end position="33"/>
    </location>
</feature>
<keyword evidence="1" id="KW-0472">Membrane</keyword>
<evidence type="ECO:0000313" key="2">
    <source>
        <dbReference type="EMBL" id="GFQ97723.1"/>
    </source>
</evidence>